<name>A0A3M8SIJ5_9ACTN</name>
<proteinExistence type="predicted"/>
<evidence type="ECO:0000313" key="2">
    <source>
        <dbReference type="Proteomes" id="UP000275401"/>
    </source>
</evidence>
<dbReference type="Pfam" id="PF07397">
    <property type="entry name" value="DUF1502"/>
    <property type="match status" value="1"/>
</dbReference>
<comment type="caution">
    <text evidence="1">The sequence shown here is derived from an EMBL/GenBank/DDBJ whole genome shotgun (WGS) entry which is preliminary data.</text>
</comment>
<dbReference type="Proteomes" id="UP000275401">
    <property type="component" value="Unassembled WGS sequence"/>
</dbReference>
<evidence type="ECO:0000313" key="1">
    <source>
        <dbReference type="EMBL" id="RNF81167.1"/>
    </source>
</evidence>
<sequence>MSQCACISTGQGCPARQAGCPAATTANMPR</sequence>
<keyword evidence="2" id="KW-1185">Reference proteome</keyword>
<dbReference type="InterPro" id="IPR010871">
    <property type="entry name" value="DUF1502"/>
</dbReference>
<reference evidence="1 2" key="1">
    <citation type="submission" date="2018-11" db="EMBL/GenBank/DDBJ databases">
        <title>The Potential of Streptomyces as Biocontrol Agents against the Tomato grey mould, Botrytis cinerea (Gray mold) Frontiers in Microbiology.</title>
        <authorList>
            <person name="Li D."/>
        </authorList>
    </citation>
    <scope>NUCLEOTIDE SEQUENCE [LARGE SCALE GENOMIC DNA]</scope>
    <source>
        <strain evidence="1 2">NEAU-LD23</strain>
    </source>
</reference>
<protein>
    <submittedName>
        <fullName evidence="1">Uncharacterized protein</fullName>
    </submittedName>
</protein>
<dbReference type="EMBL" id="RIBZ01000869">
    <property type="protein sequence ID" value="RNF81167.1"/>
    <property type="molecule type" value="Genomic_DNA"/>
</dbReference>
<gene>
    <name evidence="1" type="ORF">EEJ42_47020</name>
</gene>
<accession>A0A3M8SIJ5</accession>
<organism evidence="1 2">
    <name type="scientific">Streptomyces botrytidirepellens</name>
    <dbReference type="NCBI Taxonomy" id="2486417"/>
    <lineage>
        <taxon>Bacteria</taxon>
        <taxon>Bacillati</taxon>
        <taxon>Actinomycetota</taxon>
        <taxon>Actinomycetes</taxon>
        <taxon>Kitasatosporales</taxon>
        <taxon>Streptomycetaceae</taxon>
        <taxon>Streptomyces</taxon>
    </lineage>
</organism>
<dbReference type="AlphaFoldDB" id="A0A3M8SIJ5"/>